<dbReference type="Proteomes" id="UP001299068">
    <property type="component" value="Unassembled WGS sequence"/>
</dbReference>
<evidence type="ECO:0000313" key="2">
    <source>
        <dbReference type="EMBL" id="MBY0754041.1"/>
    </source>
</evidence>
<protein>
    <submittedName>
        <fullName evidence="2">HD domain-containing protein</fullName>
    </submittedName>
</protein>
<reference evidence="2 3" key="1">
    <citation type="journal article" date="2021" name="Cell Host Microbe">
        <title>in vivo commensal control of Clostridioides difficile virulence.</title>
        <authorList>
            <person name="Girinathan B.P."/>
            <person name="Dibenedetto N."/>
            <person name="Worley J.N."/>
            <person name="Peltier J."/>
            <person name="Arrieta-Ortiz M.L."/>
            <person name="Rupa Christinal Immanuel S."/>
            <person name="Lavin R."/>
            <person name="Delaney M.L."/>
            <person name="Cummins C."/>
            <person name="Hoffmann M."/>
            <person name="Luo Y."/>
            <person name="Gonzalez-Escalona N."/>
            <person name="Allard M."/>
            <person name="Onderdonk A.B."/>
            <person name="Gerber G.K."/>
            <person name="Sonenshein A.L."/>
            <person name="Baliga N."/>
            <person name="Dupuy B."/>
            <person name="Bry L."/>
        </authorList>
    </citation>
    <scope>NUCLEOTIDE SEQUENCE [LARGE SCALE GENOMIC DNA]</scope>
    <source>
        <strain evidence="2 3">DSM 599</strain>
    </source>
</reference>
<dbReference type="SUPFAM" id="SSF109604">
    <property type="entry name" value="HD-domain/PDEase-like"/>
    <property type="match status" value="1"/>
</dbReference>
<comment type="caution">
    <text evidence="2">The sequence shown here is derived from an EMBL/GenBank/DDBJ whole genome shotgun (WGS) entry which is preliminary data.</text>
</comment>
<dbReference type="RefSeq" id="WP_221858417.1">
    <property type="nucleotide sequence ID" value="NZ_JAIKTU010000001.1"/>
</dbReference>
<dbReference type="EMBL" id="JAIKTU010000001">
    <property type="protein sequence ID" value="MBY0754041.1"/>
    <property type="molecule type" value="Genomic_DNA"/>
</dbReference>
<gene>
    <name evidence="2" type="ORF">K5V21_01095</name>
</gene>
<feature type="domain" description="HD/PDEase" evidence="1">
    <location>
        <begin position="21"/>
        <end position="139"/>
    </location>
</feature>
<dbReference type="InterPro" id="IPR003607">
    <property type="entry name" value="HD/PDEase_dom"/>
</dbReference>
<dbReference type="SMART" id="SM00471">
    <property type="entry name" value="HDc"/>
    <property type="match status" value="1"/>
</dbReference>
<evidence type="ECO:0000313" key="3">
    <source>
        <dbReference type="Proteomes" id="UP001299068"/>
    </source>
</evidence>
<proteinExistence type="predicted"/>
<organism evidence="2 3">
    <name type="scientific">Clostridium sardiniense</name>
    <name type="common">Clostridium absonum</name>
    <dbReference type="NCBI Taxonomy" id="29369"/>
    <lineage>
        <taxon>Bacteria</taxon>
        <taxon>Bacillati</taxon>
        <taxon>Bacillota</taxon>
        <taxon>Clostridia</taxon>
        <taxon>Eubacteriales</taxon>
        <taxon>Clostridiaceae</taxon>
        <taxon>Clostridium</taxon>
    </lineage>
</organism>
<accession>A0ABS7KTA3</accession>
<name>A0ABS7KTA3_CLOSR</name>
<dbReference type="CDD" id="cd00077">
    <property type="entry name" value="HDc"/>
    <property type="match status" value="1"/>
</dbReference>
<dbReference type="Gene3D" id="1.10.3210.50">
    <property type="match status" value="1"/>
</dbReference>
<sequence>MDNIMKDKLINITKEKFQEGDSAHDIYHTLRVLKNAEFIARKENGDLDIIVPSALFHDIICYPKDSEKSKYSAGESADFAASILESLPYYPKDKISKVHTSIRECSFSKGIIPEFLEAKILQDADRLEATGAISIMRTFASAGLMNSKLYKFDDPFCRERDPDSLNYALDLFYNRLLIVKDLMHTETAKNIAERRTKILYDFLNSLEEELYEIEV</sequence>
<evidence type="ECO:0000259" key="1">
    <source>
        <dbReference type="SMART" id="SM00471"/>
    </source>
</evidence>
<dbReference type="Pfam" id="PF01966">
    <property type="entry name" value="HD"/>
    <property type="match status" value="1"/>
</dbReference>
<dbReference type="PANTHER" id="PTHR33594">
    <property type="entry name" value="SUPERFAMILY HYDROLASE, PUTATIVE (AFU_ORTHOLOGUE AFUA_1G03035)-RELATED"/>
    <property type="match status" value="1"/>
</dbReference>
<dbReference type="PANTHER" id="PTHR33594:SF1">
    <property type="entry name" value="HD_PDEASE DOMAIN-CONTAINING PROTEIN"/>
    <property type="match status" value="1"/>
</dbReference>
<dbReference type="InterPro" id="IPR006674">
    <property type="entry name" value="HD_domain"/>
</dbReference>
<keyword evidence="3" id="KW-1185">Reference proteome</keyword>